<keyword evidence="5 7" id="KW-1133">Transmembrane helix</keyword>
<feature type="transmembrane region" description="Helical" evidence="7">
    <location>
        <begin position="454"/>
        <end position="472"/>
    </location>
</feature>
<keyword evidence="9" id="KW-1185">Reference proteome</keyword>
<evidence type="ECO:0000256" key="5">
    <source>
        <dbReference type="ARBA" id="ARBA00022989"/>
    </source>
</evidence>
<name>A0A368NLW5_9GAMM</name>
<evidence type="ECO:0000313" key="8">
    <source>
        <dbReference type="EMBL" id="RCU50893.1"/>
    </source>
</evidence>
<feature type="transmembrane region" description="Helical" evidence="7">
    <location>
        <begin position="301"/>
        <end position="320"/>
    </location>
</feature>
<feature type="transmembrane region" description="Helical" evidence="7">
    <location>
        <begin position="422"/>
        <end position="442"/>
    </location>
</feature>
<evidence type="ECO:0000256" key="6">
    <source>
        <dbReference type="ARBA" id="ARBA00023136"/>
    </source>
</evidence>
<dbReference type="Proteomes" id="UP000252558">
    <property type="component" value="Unassembled WGS sequence"/>
</dbReference>
<dbReference type="PANTHER" id="PTHR30043">
    <property type="entry name" value="PHOSPHONATES TRANSPORT SYSTEM PERMEASE PROTEIN"/>
    <property type="match status" value="1"/>
</dbReference>
<feature type="transmembrane region" description="Helical" evidence="7">
    <location>
        <begin position="214"/>
        <end position="232"/>
    </location>
</feature>
<feature type="transmembrane region" description="Helical" evidence="7">
    <location>
        <begin position="182"/>
        <end position="202"/>
    </location>
</feature>
<keyword evidence="3" id="KW-1003">Cell membrane</keyword>
<dbReference type="PANTHER" id="PTHR30043:SF1">
    <property type="entry name" value="ABC TRANSPORT SYSTEM PERMEASE PROTEIN P69"/>
    <property type="match status" value="1"/>
</dbReference>
<dbReference type="AlphaFoldDB" id="A0A368NLW5"/>
<protein>
    <recommendedName>
        <fullName evidence="10">ABC transporter permease</fullName>
    </recommendedName>
</protein>
<dbReference type="Gene3D" id="1.10.3720.10">
    <property type="entry name" value="MetI-like"/>
    <property type="match status" value="3"/>
</dbReference>
<dbReference type="SUPFAM" id="SSF161098">
    <property type="entry name" value="MetI-like"/>
    <property type="match status" value="2"/>
</dbReference>
<evidence type="ECO:0000256" key="3">
    <source>
        <dbReference type="ARBA" id="ARBA00022475"/>
    </source>
</evidence>
<keyword evidence="4 7" id="KW-0812">Transmembrane</keyword>
<evidence type="ECO:0000313" key="9">
    <source>
        <dbReference type="Proteomes" id="UP000252558"/>
    </source>
</evidence>
<dbReference type="EMBL" id="QPID01000003">
    <property type="protein sequence ID" value="RCU50893.1"/>
    <property type="molecule type" value="Genomic_DNA"/>
</dbReference>
<accession>A0A368NLW5</accession>
<evidence type="ECO:0000256" key="7">
    <source>
        <dbReference type="SAM" id="Phobius"/>
    </source>
</evidence>
<keyword evidence="6 7" id="KW-0472">Membrane</keyword>
<feature type="transmembrane region" description="Helical" evidence="7">
    <location>
        <begin position="104"/>
        <end position="127"/>
    </location>
</feature>
<evidence type="ECO:0008006" key="10">
    <source>
        <dbReference type="Google" id="ProtNLM"/>
    </source>
</evidence>
<keyword evidence="2" id="KW-0813">Transport</keyword>
<proteinExistence type="predicted"/>
<evidence type="ECO:0000256" key="1">
    <source>
        <dbReference type="ARBA" id="ARBA00004651"/>
    </source>
</evidence>
<dbReference type="RefSeq" id="WP_114337488.1">
    <property type="nucleotide sequence ID" value="NZ_QPID01000003.1"/>
</dbReference>
<dbReference type="InterPro" id="IPR035906">
    <property type="entry name" value="MetI-like_sf"/>
</dbReference>
<comment type="caution">
    <text evidence="8">The sequence shown here is derived from an EMBL/GenBank/DDBJ whole genome shotgun (WGS) entry which is preliminary data.</text>
</comment>
<evidence type="ECO:0000256" key="2">
    <source>
        <dbReference type="ARBA" id="ARBA00022448"/>
    </source>
</evidence>
<dbReference type="OrthoDB" id="7808588at2"/>
<comment type="subcellular location">
    <subcellularLocation>
        <location evidence="1">Cell membrane</location>
        <topology evidence="1">Multi-pass membrane protein</topology>
    </subcellularLocation>
</comment>
<feature type="transmembrane region" description="Helical" evidence="7">
    <location>
        <begin position="57"/>
        <end position="84"/>
    </location>
</feature>
<evidence type="ECO:0000256" key="4">
    <source>
        <dbReference type="ARBA" id="ARBA00022692"/>
    </source>
</evidence>
<gene>
    <name evidence="8" type="ORF">DU002_06085</name>
</gene>
<dbReference type="GO" id="GO:0005886">
    <property type="term" value="C:plasma membrane"/>
    <property type="evidence" value="ECO:0007669"/>
    <property type="project" value="UniProtKB-SubCell"/>
</dbReference>
<reference evidence="8 9" key="1">
    <citation type="submission" date="2018-07" db="EMBL/GenBank/DDBJ databases">
        <title>Corallincola holothuriorum sp. nov., a new facultative anaerobe isolated from sea cucumber Apostichopus japonicus.</title>
        <authorList>
            <person name="Xia H."/>
        </authorList>
    </citation>
    <scope>NUCLEOTIDE SEQUENCE [LARGE SCALE GENOMIC DNA]</scope>
    <source>
        <strain evidence="8 9">C4</strain>
    </source>
</reference>
<organism evidence="8 9">
    <name type="scientific">Corallincola holothuriorum</name>
    <dbReference type="NCBI Taxonomy" id="2282215"/>
    <lineage>
        <taxon>Bacteria</taxon>
        <taxon>Pseudomonadati</taxon>
        <taxon>Pseudomonadota</taxon>
        <taxon>Gammaproteobacteria</taxon>
        <taxon>Alteromonadales</taxon>
        <taxon>Psychromonadaceae</taxon>
        <taxon>Corallincola</taxon>
    </lineage>
</organism>
<sequence length="487" mass="54106">MANSGQRLKQVSLFFLISALLLLPWADLAVYQVEPGTELGRMLNGLLHPDLSQWRTLLSATGITLAFAFIGVAAAAILGLPLALLFQWRAIRVACAFFRAIHELFWALIFMQVFGLSALTGLLAITLPYACTFAKVYAEILGGVDDHNSVPKGTDKISHWCYSKIPSAWSALVAYTRYRFECALRSSAILGFIGLPTLGFYLETSFSQGQYDEATTILLLFFALIASLKLWLYARLVPLYLLAAFWLLPDTATVHGSYLWQFFSQDIWPKAVQAGDWSAAFSWYGKQLQEIALPAVGNTLLLTQLSLAVTCLLMIAFSWLGSQQFGCRPSQVCGHGVLLVMRSTPEMILAFIFLLIFGPSMLPAILALALHNGALISYLGSRIADNVKLRLDAPRGLNRYGYEVLPRLYPQLLTFLLYRWEVIMRESAILGILGITTLGFYIDSAFEDIRFDRAALLIIVSALLNITIDSLSRRARAYAGLRELRMG</sequence>